<proteinExistence type="predicted"/>
<dbReference type="EMBL" id="CP116669">
    <property type="protein sequence ID" value="WCI00133.1"/>
    <property type="molecule type" value="Genomic_DNA"/>
</dbReference>
<sequence length="67" mass="7287">MNNDEALQALAHLVDTPYEPGVKATISALTGRTRVVGPNEMSTLEYDINRVHIRTDANGLIKGFSFG</sequence>
<accession>A0ABY7R9A1</accession>
<dbReference type="InterPro" id="IPR021719">
    <property type="entry name" value="Prot_inh_I78"/>
</dbReference>
<evidence type="ECO:0000313" key="1">
    <source>
        <dbReference type="EMBL" id="WCI00133.1"/>
    </source>
</evidence>
<keyword evidence="2" id="KW-1185">Reference proteome</keyword>
<reference evidence="1 2" key="1">
    <citation type="journal article" date="2020" name="Front. Microbiol.">
        <title>Toward Biorecycling: Isolation of a Soil Bacterium That Grows on a Polyurethane Oligomer and Monomer.</title>
        <authorList>
            <person name="Espinosa M.J.C."/>
            <person name="Blanco A.C."/>
            <person name="Schmidgall T."/>
            <person name="Atanasoff-Kardjalieff A.K."/>
            <person name="Kappelmeyer U."/>
            <person name="Tischler D."/>
            <person name="Pieper D.H."/>
            <person name="Heipieper H.J."/>
            <person name="Eberlein C."/>
        </authorList>
    </citation>
    <scope>NUCLEOTIDE SEQUENCE [LARGE SCALE GENOMIC DNA]</scope>
    <source>
        <strain evidence="1 2">TDA1</strain>
    </source>
</reference>
<protein>
    <submittedName>
        <fullName evidence="1">I78 family peptidase inhibitor</fullName>
    </submittedName>
</protein>
<dbReference type="Gene3D" id="3.30.10.10">
    <property type="entry name" value="Trypsin Inhibitor V, subunit A"/>
    <property type="match status" value="1"/>
</dbReference>
<organism evidence="1 2">
    <name type="scientific">Pseudomonas capeferrum</name>
    <dbReference type="NCBI Taxonomy" id="1495066"/>
    <lineage>
        <taxon>Bacteria</taxon>
        <taxon>Pseudomonadati</taxon>
        <taxon>Pseudomonadota</taxon>
        <taxon>Gammaproteobacteria</taxon>
        <taxon>Pseudomonadales</taxon>
        <taxon>Pseudomonadaceae</taxon>
        <taxon>Pseudomonas</taxon>
    </lineage>
</organism>
<dbReference type="RefSeq" id="WP_033702296.1">
    <property type="nucleotide sequence ID" value="NZ_CP116669.1"/>
</dbReference>
<dbReference type="Pfam" id="PF11720">
    <property type="entry name" value="Inhibitor_I78"/>
    <property type="match status" value="1"/>
</dbReference>
<evidence type="ECO:0000313" key="2">
    <source>
        <dbReference type="Proteomes" id="UP001214301"/>
    </source>
</evidence>
<name>A0ABY7R9A1_9PSED</name>
<dbReference type="Proteomes" id="UP001214301">
    <property type="component" value="Chromosome"/>
</dbReference>
<gene>
    <name evidence="1" type="ORF">PMC74_25865</name>
</gene>
<dbReference type="GeneID" id="301038203"/>